<dbReference type="InterPro" id="IPR012337">
    <property type="entry name" value="RNaseH-like_sf"/>
</dbReference>
<proteinExistence type="inferred from homology"/>
<dbReference type="EMBL" id="GECU01004301">
    <property type="protein sequence ID" value="JAT03406.1"/>
    <property type="molecule type" value="Transcribed_RNA"/>
</dbReference>
<protein>
    <submittedName>
        <fullName evidence="6">Uncharacterized protein</fullName>
    </submittedName>
</protein>
<comment type="subcellular location">
    <subcellularLocation>
        <location evidence="1">Nucleus</location>
    </subcellularLocation>
</comment>
<dbReference type="PANTHER" id="PTHR12801:SF115">
    <property type="entry name" value="FI18136P1-RELATED"/>
    <property type="match status" value="1"/>
</dbReference>
<dbReference type="GO" id="GO:0005634">
    <property type="term" value="C:nucleus"/>
    <property type="evidence" value="ECO:0007669"/>
    <property type="project" value="UniProtKB-SubCell"/>
</dbReference>
<dbReference type="GO" id="GO:0004527">
    <property type="term" value="F:exonuclease activity"/>
    <property type="evidence" value="ECO:0007669"/>
    <property type="project" value="InterPro"/>
</dbReference>
<comment type="similarity">
    <text evidence="2">Belongs to the REXO1/REXO3 family.</text>
</comment>
<evidence type="ECO:0000256" key="3">
    <source>
        <dbReference type="ARBA" id="ARBA00022722"/>
    </source>
</evidence>
<dbReference type="GO" id="GO:0003676">
    <property type="term" value="F:nucleic acid binding"/>
    <property type="evidence" value="ECO:0007669"/>
    <property type="project" value="InterPro"/>
</dbReference>
<dbReference type="SUPFAM" id="SSF53098">
    <property type="entry name" value="Ribonuclease H-like"/>
    <property type="match status" value="1"/>
</dbReference>
<evidence type="ECO:0000256" key="4">
    <source>
        <dbReference type="ARBA" id="ARBA00022801"/>
    </source>
</evidence>
<reference evidence="6" key="1">
    <citation type="submission" date="2015-11" db="EMBL/GenBank/DDBJ databases">
        <title>De novo transcriptome assembly of four potential Pierce s Disease insect vectors from Arizona vineyards.</title>
        <authorList>
            <person name="Tassone E.E."/>
        </authorList>
    </citation>
    <scope>NUCLEOTIDE SEQUENCE</scope>
</reference>
<dbReference type="Gene3D" id="3.30.420.10">
    <property type="entry name" value="Ribonuclease H-like superfamily/Ribonuclease H"/>
    <property type="match status" value="1"/>
</dbReference>
<dbReference type="PANTHER" id="PTHR12801">
    <property type="entry name" value="RNA EXONUCLEASE REXO1 / RECO3 FAMILY MEMBER-RELATED"/>
    <property type="match status" value="1"/>
</dbReference>
<gene>
    <name evidence="6" type="ORF">g.1325</name>
</gene>
<dbReference type="AlphaFoldDB" id="A0A1B6JW23"/>
<evidence type="ECO:0000256" key="2">
    <source>
        <dbReference type="ARBA" id="ARBA00006357"/>
    </source>
</evidence>
<accession>A0A1B6JW23</accession>
<sequence>MGFPMTVPGKPGVFIKKHAFKWEKVSKESTSILDEFKKKCVRCGEPFFSTSEGKYFFREECVYHWGRLKLAVDYEPYLTCCKDYPTSEGCTKCKAHVWSGTHGGVNGPLLGFLQTKPSTTGCRQVFALDCELVFTTMGLEVARVSLVNVDGSSQYDALVQPEYEIIDFNSRFSGVTKEDYVLYKAKTLRQAQYDLLQYIKSDTILVGHGIENDLRALK</sequence>
<feature type="non-terminal residue" evidence="6">
    <location>
        <position position="218"/>
    </location>
</feature>
<evidence type="ECO:0000256" key="5">
    <source>
        <dbReference type="ARBA" id="ARBA00023242"/>
    </source>
</evidence>
<dbReference type="InterPro" id="IPR047021">
    <property type="entry name" value="REXO1/3/4-like"/>
</dbReference>
<name>A0A1B6JW23_9HEMI</name>
<evidence type="ECO:0000313" key="6">
    <source>
        <dbReference type="EMBL" id="JAT03406.1"/>
    </source>
</evidence>
<keyword evidence="3" id="KW-0540">Nuclease</keyword>
<evidence type="ECO:0000256" key="1">
    <source>
        <dbReference type="ARBA" id="ARBA00004123"/>
    </source>
</evidence>
<dbReference type="InterPro" id="IPR036397">
    <property type="entry name" value="RNaseH_sf"/>
</dbReference>
<keyword evidence="4" id="KW-0378">Hydrolase</keyword>
<keyword evidence="5" id="KW-0539">Nucleus</keyword>
<organism evidence="6">
    <name type="scientific">Homalodisca liturata</name>
    <dbReference type="NCBI Taxonomy" id="320908"/>
    <lineage>
        <taxon>Eukaryota</taxon>
        <taxon>Metazoa</taxon>
        <taxon>Ecdysozoa</taxon>
        <taxon>Arthropoda</taxon>
        <taxon>Hexapoda</taxon>
        <taxon>Insecta</taxon>
        <taxon>Pterygota</taxon>
        <taxon>Neoptera</taxon>
        <taxon>Paraneoptera</taxon>
        <taxon>Hemiptera</taxon>
        <taxon>Auchenorrhyncha</taxon>
        <taxon>Membracoidea</taxon>
        <taxon>Cicadellidae</taxon>
        <taxon>Cicadellinae</taxon>
        <taxon>Proconiini</taxon>
        <taxon>Homalodisca</taxon>
    </lineage>
</organism>